<dbReference type="InterPro" id="IPR015321">
    <property type="entry name" value="TypeI_recpt_CBD"/>
</dbReference>
<proteinExistence type="predicted"/>
<dbReference type="GO" id="GO:0004896">
    <property type="term" value="F:cytokine receptor activity"/>
    <property type="evidence" value="ECO:0007669"/>
    <property type="project" value="TreeGrafter"/>
</dbReference>
<comment type="caution">
    <text evidence="11">The sequence shown here is derived from an EMBL/GenBank/DDBJ whole genome shotgun (WGS) entry which is preliminary data.</text>
</comment>
<evidence type="ECO:0000256" key="7">
    <source>
        <dbReference type="ARBA" id="ARBA00023180"/>
    </source>
</evidence>
<gene>
    <name evidence="11" type="ORF">GDO78_013393</name>
</gene>
<evidence type="ECO:0000259" key="10">
    <source>
        <dbReference type="Pfam" id="PF09240"/>
    </source>
</evidence>
<dbReference type="GO" id="GO:0009897">
    <property type="term" value="C:external side of plasma membrane"/>
    <property type="evidence" value="ECO:0007669"/>
    <property type="project" value="TreeGrafter"/>
</dbReference>
<evidence type="ECO:0000256" key="8">
    <source>
        <dbReference type="SAM" id="Phobius"/>
    </source>
</evidence>
<evidence type="ECO:0000256" key="2">
    <source>
        <dbReference type="ARBA" id="ARBA00022692"/>
    </source>
</evidence>
<keyword evidence="3 9" id="KW-0732">Signal</keyword>
<accession>A0A8J6F054</accession>
<dbReference type="PANTHER" id="PTHR23037">
    <property type="entry name" value="CYTOKINE RECEPTOR"/>
    <property type="match status" value="1"/>
</dbReference>
<feature type="transmembrane region" description="Helical" evidence="8">
    <location>
        <begin position="356"/>
        <end position="378"/>
    </location>
</feature>
<evidence type="ECO:0000256" key="1">
    <source>
        <dbReference type="ARBA" id="ARBA00004479"/>
    </source>
</evidence>
<dbReference type="EMBL" id="WNTK01000009">
    <property type="protein sequence ID" value="KAG9478363.1"/>
    <property type="molecule type" value="Genomic_DNA"/>
</dbReference>
<dbReference type="Proteomes" id="UP000770717">
    <property type="component" value="Unassembled WGS sequence"/>
</dbReference>
<keyword evidence="12" id="KW-1185">Reference proteome</keyword>
<feature type="chain" id="PRO_5035322495" description="Type I cytokine receptor cytokine-binding domain-containing protein" evidence="9">
    <location>
        <begin position="24"/>
        <end position="434"/>
    </location>
</feature>
<dbReference type="OrthoDB" id="9940625at2759"/>
<evidence type="ECO:0000256" key="6">
    <source>
        <dbReference type="ARBA" id="ARBA00023170"/>
    </source>
</evidence>
<keyword evidence="6" id="KW-0675">Receptor</keyword>
<dbReference type="Pfam" id="PF09240">
    <property type="entry name" value="IL6Ra-bind"/>
    <property type="match status" value="1"/>
</dbReference>
<name>A0A8J6F054_ELECQ</name>
<evidence type="ECO:0000256" key="3">
    <source>
        <dbReference type="ARBA" id="ARBA00022729"/>
    </source>
</evidence>
<keyword evidence="4 8" id="KW-1133">Transmembrane helix</keyword>
<keyword evidence="5 8" id="KW-0472">Membrane</keyword>
<dbReference type="InterPro" id="IPR013783">
    <property type="entry name" value="Ig-like_fold"/>
</dbReference>
<evidence type="ECO:0000256" key="4">
    <source>
        <dbReference type="ARBA" id="ARBA00022989"/>
    </source>
</evidence>
<comment type="subcellular location">
    <subcellularLocation>
        <location evidence="1">Membrane</location>
        <topology evidence="1">Single-pass type I membrane protein</topology>
    </subcellularLocation>
</comment>
<dbReference type="InterPro" id="IPR036116">
    <property type="entry name" value="FN3_sf"/>
</dbReference>
<reference evidence="11" key="1">
    <citation type="thesis" date="2020" institute="ProQuest LLC" country="789 East Eisenhower Parkway, Ann Arbor, MI, USA">
        <title>Comparative Genomics and Chromosome Evolution.</title>
        <authorList>
            <person name="Mudd A.B."/>
        </authorList>
    </citation>
    <scope>NUCLEOTIDE SEQUENCE</scope>
    <source>
        <strain evidence="11">HN-11 Male</strain>
        <tissue evidence="11">Kidney and liver</tissue>
    </source>
</reference>
<dbReference type="Gene3D" id="2.60.40.10">
    <property type="entry name" value="Immunoglobulins"/>
    <property type="match status" value="3"/>
</dbReference>
<feature type="signal peptide" evidence="9">
    <location>
        <begin position="1"/>
        <end position="23"/>
    </location>
</feature>
<keyword evidence="2 8" id="KW-0812">Transmembrane</keyword>
<keyword evidence="7" id="KW-0325">Glycoprotein</keyword>
<protein>
    <recommendedName>
        <fullName evidence="10">Type I cytokine receptor cytokine-binding domain-containing protein</fullName>
    </recommendedName>
</protein>
<evidence type="ECO:0000313" key="12">
    <source>
        <dbReference type="Proteomes" id="UP000770717"/>
    </source>
</evidence>
<evidence type="ECO:0000256" key="5">
    <source>
        <dbReference type="ARBA" id="ARBA00023136"/>
    </source>
</evidence>
<dbReference type="AlphaFoldDB" id="A0A8J6F054"/>
<dbReference type="PANTHER" id="PTHR23037:SF46">
    <property type="entry name" value="INTERLEUKIN 5 RECEPTOR SUBUNIT ALPHA"/>
    <property type="match status" value="1"/>
</dbReference>
<evidence type="ECO:0000256" key="9">
    <source>
        <dbReference type="SAM" id="SignalP"/>
    </source>
</evidence>
<sequence length="434" mass="49864">MDVHRLPTLLLCSLCAGWTCGSAYTDPGELYPSSSIKFGMNGLSCLFWKWTPPSISANCSVQYTAEILKEPRTEMPAGVRDKYPYFTKYFEPRIDLNNNLTLKVQTTCENRTSEVKLFTSPLTTGNSRTMVRNMTCIWHYNEYVNCTWRPGEVVPPNVNYSLRYWFYNSNECPSVGNKQPTPFHDLLDKGEPCQNYTYQSGIPVGCVFKFEQSLKEYKRLVAVVTGGSQDIKPYIYFTCANNIAKLKAPVITDIKIIPNNTLLVRWNESDVPLTVNYQGQLEMSDGHKVIVTVLQGGSMEFPDISPDITYTVKVRVNLMKKAMCFLDPYEQRKDLLWSDWSEEKKIMAIEDKRIRFLVIFLPVVLFITVTTVLLLFYMRRLLFRICPRIPDPSKVLSSDFQHWLKYGKAVYEPKKEEVCVVSLLETSLSSSQVE</sequence>
<dbReference type="SUPFAM" id="SSF49265">
    <property type="entry name" value="Fibronectin type III"/>
    <property type="match status" value="1"/>
</dbReference>
<organism evidence="11 12">
    <name type="scientific">Eleutherodactylus coqui</name>
    <name type="common">Puerto Rican coqui</name>
    <dbReference type="NCBI Taxonomy" id="57060"/>
    <lineage>
        <taxon>Eukaryota</taxon>
        <taxon>Metazoa</taxon>
        <taxon>Chordata</taxon>
        <taxon>Craniata</taxon>
        <taxon>Vertebrata</taxon>
        <taxon>Euteleostomi</taxon>
        <taxon>Amphibia</taxon>
        <taxon>Batrachia</taxon>
        <taxon>Anura</taxon>
        <taxon>Neobatrachia</taxon>
        <taxon>Hyloidea</taxon>
        <taxon>Eleutherodactylidae</taxon>
        <taxon>Eleutherodactylinae</taxon>
        <taxon>Eleutherodactylus</taxon>
        <taxon>Eleutherodactylus</taxon>
    </lineage>
</organism>
<feature type="domain" description="Type I cytokine receptor cytokine-binding" evidence="10">
    <location>
        <begin position="133"/>
        <end position="229"/>
    </location>
</feature>
<evidence type="ECO:0000313" key="11">
    <source>
        <dbReference type="EMBL" id="KAG9478363.1"/>
    </source>
</evidence>